<evidence type="ECO:0000256" key="4">
    <source>
        <dbReference type="ARBA" id="ARBA00022617"/>
    </source>
</evidence>
<dbReference type="GO" id="GO:0020037">
    <property type="term" value="F:heme binding"/>
    <property type="evidence" value="ECO:0007669"/>
    <property type="project" value="InterPro"/>
</dbReference>
<dbReference type="PROSITE" id="PS00086">
    <property type="entry name" value="CYTOCHROME_P450"/>
    <property type="match status" value="1"/>
</dbReference>
<dbReference type="EMBL" id="JARKIE010000009">
    <property type="protein sequence ID" value="KAJ7704762.1"/>
    <property type="molecule type" value="Genomic_DNA"/>
</dbReference>
<keyword evidence="6 10" id="KW-0560">Oxidoreductase</keyword>
<keyword evidence="12" id="KW-1185">Reference proteome</keyword>
<evidence type="ECO:0000256" key="6">
    <source>
        <dbReference type="ARBA" id="ARBA00023002"/>
    </source>
</evidence>
<dbReference type="InterPro" id="IPR017972">
    <property type="entry name" value="Cyt_P450_CS"/>
</dbReference>
<evidence type="ECO:0000256" key="8">
    <source>
        <dbReference type="ARBA" id="ARBA00023033"/>
    </source>
</evidence>
<comment type="caution">
    <text evidence="11">The sequence shown here is derived from an EMBL/GenBank/DDBJ whole genome shotgun (WGS) entry which is preliminary data.</text>
</comment>
<comment type="pathway">
    <text evidence="2">Secondary metabolite biosynthesis.</text>
</comment>
<gene>
    <name evidence="11" type="ORF">B0H17DRAFT_694827</name>
</gene>
<dbReference type="InterPro" id="IPR001128">
    <property type="entry name" value="Cyt_P450"/>
</dbReference>
<dbReference type="CDD" id="cd11065">
    <property type="entry name" value="CYP64-like"/>
    <property type="match status" value="1"/>
</dbReference>
<organism evidence="11 12">
    <name type="scientific">Mycena rosella</name>
    <name type="common">Pink bonnet</name>
    <name type="synonym">Agaricus rosellus</name>
    <dbReference type="NCBI Taxonomy" id="1033263"/>
    <lineage>
        <taxon>Eukaryota</taxon>
        <taxon>Fungi</taxon>
        <taxon>Dikarya</taxon>
        <taxon>Basidiomycota</taxon>
        <taxon>Agaricomycotina</taxon>
        <taxon>Agaricomycetes</taxon>
        <taxon>Agaricomycetidae</taxon>
        <taxon>Agaricales</taxon>
        <taxon>Marasmiineae</taxon>
        <taxon>Mycenaceae</taxon>
        <taxon>Mycena</taxon>
    </lineage>
</organism>
<reference evidence="11" key="1">
    <citation type="submission" date="2023-03" db="EMBL/GenBank/DDBJ databases">
        <title>Massive genome expansion in bonnet fungi (Mycena s.s.) driven by repeated elements and novel gene families across ecological guilds.</title>
        <authorList>
            <consortium name="Lawrence Berkeley National Laboratory"/>
            <person name="Harder C.B."/>
            <person name="Miyauchi S."/>
            <person name="Viragh M."/>
            <person name="Kuo A."/>
            <person name="Thoen E."/>
            <person name="Andreopoulos B."/>
            <person name="Lu D."/>
            <person name="Skrede I."/>
            <person name="Drula E."/>
            <person name="Henrissat B."/>
            <person name="Morin E."/>
            <person name="Kohler A."/>
            <person name="Barry K."/>
            <person name="LaButti K."/>
            <person name="Morin E."/>
            <person name="Salamov A."/>
            <person name="Lipzen A."/>
            <person name="Mereny Z."/>
            <person name="Hegedus B."/>
            <person name="Baldrian P."/>
            <person name="Stursova M."/>
            <person name="Weitz H."/>
            <person name="Taylor A."/>
            <person name="Grigoriev I.V."/>
            <person name="Nagy L.G."/>
            <person name="Martin F."/>
            <person name="Kauserud H."/>
        </authorList>
    </citation>
    <scope>NUCLEOTIDE SEQUENCE</scope>
    <source>
        <strain evidence="11">CBHHK067</strain>
    </source>
</reference>
<dbReference type="SUPFAM" id="SSF48264">
    <property type="entry name" value="Cytochrome P450"/>
    <property type="match status" value="1"/>
</dbReference>
<protein>
    <submittedName>
        <fullName evidence="11">Cytochrome P450</fullName>
    </submittedName>
</protein>
<name>A0AAD7GTA7_MYCRO</name>
<keyword evidence="7 9" id="KW-0408">Iron</keyword>
<keyword evidence="8 10" id="KW-0503">Monooxygenase</keyword>
<evidence type="ECO:0000256" key="2">
    <source>
        <dbReference type="ARBA" id="ARBA00005179"/>
    </source>
</evidence>
<evidence type="ECO:0000256" key="10">
    <source>
        <dbReference type="RuleBase" id="RU000461"/>
    </source>
</evidence>
<evidence type="ECO:0000256" key="3">
    <source>
        <dbReference type="ARBA" id="ARBA00010617"/>
    </source>
</evidence>
<dbReference type="Proteomes" id="UP001221757">
    <property type="component" value="Unassembled WGS sequence"/>
</dbReference>
<evidence type="ECO:0000256" key="5">
    <source>
        <dbReference type="ARBA" id="ARBA00022723"/>
    </source>
</evidence>
<evidence type="ECO:0000313" key="12">
    <source>
        <dbReference type="Proteomes" id="UP001221757"/>
    </source>
</evidence>
<comment type="cofactor">
    <cofactor evidence="1 9">
        <name>heme</name>
        <dbReference type="ChEBI" id="CHEBI:30413"/>
    </cofactor>
</comment>
<dbReference type="PANTHER" id="PTHR46300:SF7">
    <property type="entry name" value="P450, PUTATIVE (EUROFUNG)-RELATED"/>
    <property type="match status" value="1"/>
</dbReference>
<dbReference type="InterPro" id="IPR050364">
    <property type="entry name" value="Cytochrome_P450_fung"/>
</dbReference>
<dbReference type="PANTHER" id="PTHR46300">
    <property type="entry name" value="P450, PUTATIVE (EUROFUNG)-RELATED-RELATED"/>
    <property type="match status" value="1"/>
</dbReference>
<dbReference type="GO" id="GO:0016705">
    <property type="term" value="F:oxidoreductase activity, acting on paired donors, with incorporation or reduction of molecular oxygen"/>
    <property type="evidence" value="ECO:0007669"/>
    <property type="project" value="InterPro"/>
</dbReference>
<keyword evidence="4 9" id="KW-0349">Heme</keyword>
<dbReference type="Pfam" id="PF00067">
    <property type="entry name" value="p450"/>
    <property type="match status" value="1"/>
</dbReference>
<dbReference type="Gene3D" id="1.10.630.10">
    <property type="entry name" value="Cytochrome P450"/>
    <property type="match status" value="1"/>
</dbReference>
<dbReference type="AlphaFoldDB" id="A0AAD7GTA7"/>
<dbReference type="InterPro" id="IPR002401">
    <property type="entry name" value="Cyt_P450_E_grp-I"/>
</dbReference>
<proteinExistence type="inferred from homology"/>
<evidence type="ECO:0000256" key="7">
    <source>
        <dbReference type="ARBA" id="ARBA00023004"/>
    </source>
</evidence>
<sequence>MSAFDAHQAIRLLSVLAAVLCARYLLRRRRPPLPPGPRALPVLGNVRDLPKESPWVSFAEMGRKWGDIVSITVLGQTMIIINSPKVAEDLLDVKGANFSDRPVVQMGGELVGFRNALSLCQYGDRVRKERKLFHQLFGTSKAIERFLPLNRLEIRKLLQYLVRHPDGAVKGVQRTTGAIVFRIAYGYRIAEGPDRFLDLFDVRSDIFARSTQPAAFLVNFIPALRYWPAWLPGGGFRKLADKWAKHVLETVNAPHEYVKQQMAAGTAEESFTSTLLHERPDEEYLIKWAASAILAGGSSTTSSQLEAFFLSMSLYPEIQAEAQRELDRVVGTERLPELSDRPELPYINALCKEVLRWHNAAPTGESIRRCISYTCFISTGVPHRTREDFVYEREGGDPPLLIPKDSLIITNIWHMTHDPTRYRNPLAFDPSRFIPTDTKKAEQDPSRICFGYGRRICPGPSFSHFPPSRF</sequence>
<dbReference type="InterPro" id="IPR036396">
    <property type="entry name" value="Cyt_P450_sf"/>
</dbReference>
<feature type="binding site" description="axial binding residue" evidence="9">
    <location>
        <position position="457"/>
    </location>
    <ligand>
        <name>heme</name>
        <dbReference type="ChEBI" id="CHEBI:30413"/>
    </ligand>
    <ligandPart>
        <name>Fe</name>
        <dbReference type="ChEBI" id="CHEBI:18248"/>
    </ligandPart>
</feature>
<dbReference type="PRINTS" id="PR00463">
    <property type="entry name" value="EP450I"/>
</dbReference>
<comment type="similarity">
    <text evidence="3 10">Belongs to the cytochrome P450 family.</text>
</comment>
<keyword evidence="5 9" id="KW-0479">Metal-binding</keyword>
<accession>A0AAD7GTA7</accession>
<dbReference type="GO" id="GO:0005506">
    <property type="term" value="F:iron ion binding"/>
    <property type="evidence" value="ECO:0007669"/>
    <property type="project" value="InterPro"/>
</dbReference>
<dbReference type="GO" id="GO:0004497">
    <property type="term" value="F:monooxygenase activity"/>
    <property type="evidence" value="ECO:0007669"/>
    <property type="project" value="UniProtKB-KW"/>
</dbReference>
<evidence type="ECO:0000256" key="1">
    <source>
        <dbReference type="ARBA" id="ARBA00001971"/>
    </source>
</evidence>
<evidence type="ECO:0000313" key="11">
    <source>
        <dbReference type="EMBL" id="KAJ7704762.1"/>
    </source>
</evidence>
<evidence type="ECO:0000256" key="9">
    <source>
        <dbReference type="PIRSR" id="PIRSR602401-1"/>
    </source>
</evidence>